<comment type="caution">
    <text evidence="1">The sequence shown here is derived from an EMBL/GenBank/DDBJ whole genome shotgun (WGS) entry which is preliminary data.</text>
</comment>
<protein>
    <recommendedName>
        <fullName evidence="3">Lipoprotein</fullName>
    </recommendedName>
</protein>
<gene>
    <name evidence="1" type="ORF">J2Z62_000366</name>
</gene>
<evidence type="ECO:0000313" key="1">
    <source>
        <dbReference type="EMBL" id="MDQ0513928.1"/>
    </source>
</evidence>
<evidence type="ECO:0000313" key="2">
    <source>
        <dbReference type="Proteomes" id="UP001240643"/>
    </source>
</evidence>
<dbReference type="RefSeq" id="WP_256547378.1">
    <property type="nucleotide sequence ID" value="NZ_CP101809.1"/>
</dbReference>
<evidence type="ECO:0008006" key="3">
    <source>
        <dbReference type="Google" id="ProtNLM"/>
    </source>
</evidence>
<proteinExistence type="predicted"/>
<keyword evidence="2" id="KW-1185">Reference proteome</keyword>
<name>A0ABU0LZA1_9BACT</name>
<dbReference type="EMBL" id="JAUSWO010000001">
    <property type="protein sequence ID" value="MDQ0513928.1"/>
    <property type="molecule type" value="Genomic_DNA"/>
</dbReference>
<dbReference type="PROSITE" id="PS51257">
    <property type="entry name" value="PROKAR_LIPOPROTEIN"/>
    <property type="match status" value="1"/>
</dbReference>
<reference evidence="1" key="1">
    <citation type="submission" date="2023-07" db="EMBL/GenBank/DDBJ databases">
        <title>Genomic Encyclopedia of Type Strains, Phase IV (KMG-IV): sequencing the most valuable type-strain genomes for metagenomic binning, comparative biology and taxonomic classification.</title>
        <authorList>
            <person name="Goeker M."/>
        </authorList>
    </citation>
    <scope>NUCLEOTIDE SEQUENCE [LARGE SCALE GENOMIC DNA]</scope>
    <source>
        <strain evidence="1">DSM 21204</strain>
    </source>
</reference>
<sequence length="382" mass="42221">MTFKQSKKSKTVSTLLFATIPLPIIIAACTTVKTVGQVAMKFKAQDKIDLADLLSAATGGSFANGMTSYQNDGNENLTTRAGLNVTKAAAITAIKANLGIGVDNKLLSNNEFGIKFNKLLEENQQLSEIDLQNIDSVLISMPSSADKTTLNDYLPSSWVSPIVTEEITFILKAKQDQQFSHSSATELKISGPVKIKLTDYRRIDETSLVKQDNQTIQVLGSKPMTNPKNSDLLTALNETFSIEDAKFATPLFPIWNIKKDGTPKWFQGSTNNPVKHSLTDEQIEQLIQLWKDAKPDAAVNSKGDFPAVRVKRAVEKVNFSLADGVNAETTVTPSSDKYSVKVNLSLDLMQHWSWNYQMAYSDAIRSYTFKDITLMISYNQDT</sequence>
<dbReference type="Proteomes" id="UP001240643">
    <property type="component" value="Unassembled WGS sequence"/>
</dbReference>
<accession>A0ABU0LZA1</accession>
<organism evidence="1 2">
    <name type="scientific">Mycoplasmoides fastidiosum</name>
    <dbReference type="NCBI Taxonomy" id="92758"/>
    <lineage>
        <taxon>Bacteria</taxon>
        <taxon>Bacillati</taxon>
        <taxon>Mycoplasmatota</taxon>
        <taxon>Mycoplasmoidales</taxon>
        <taxon>Mycoplasmoidaceae</taxon>
        <taxon>Mycoplasmoides</taxon>
    </lineage>
</organism>